<evidence type="ECO:0000259" key="1">
    <source>
        <dbReference type="Pfam" id="PF22725"/>
    </source>
</evidence>
<dbReference type="Gene3D" id="3.30.360.10">
    <property type="entry name" value="Dihydrodipicolinate Reductase, domain 2"/>
    <property type="match status" value="1"/>
</dbReference>
<dbReference type="InterPro" id="IPR055170">
    <property type="entry name" value="GFO_IDH_MocA-like_dom"/>
</dbReference>
<sequence length="97" mass="10886">MLELVKKAGLLHGYLENSVFAPPIVRGKEILWRRGASIVGRPYLARCSEEHSGPHKAWYWDGTKQGGGVLMDMMCHSHEVARFLLTDPDEARGDLKP</sequence>
<feature type="non-terminal residue" evidence="2">
    <location>
        <position position="97"/>
    </location>
</feature>
<dbReference type="EMBL" id="BARV01012239">
    <property type="protein sequence ID" value="GAI02672.1"/>
    <property type="molecule type" value="Genomic_DNA"/>
</dbReference>
<gene>
    <name evidence="2" type="ORF">S06H3_22774</name>
</gene>
<dbReference type="Gene3D" id="3.40.50.720">
    <property type="entry name" value="NAD(P)-binding Rossmann-like Domain"/>
    <property type="match status" value="1"/>
</dbReference>
<proteinExistence type="predicted"/>
<accession>X1K6M9</accession>
<name>X1K6M9_9ZZZZ</name>
<dbReference type="AlphaFoldDB" id="X1K6M9"/>
<dbReference type="Pfam" id="PF22725">
    <property type="entry name" value="GFO_IDH_MocA_C3"/>
    <property type="match status" value="1"/>
</dbReference>
<feature type="domain" description="GFO/IDH/MocA-like oxidoreductase" evidence="1">
    <location>
        <begin position="39"/>
        <end position="95"/>
    </location>
</feature>
<organism evidence="2">
    <name type="scientific">marine sediment metagenome</name>
    <dbReference type="NCBI Taxonomy" id="412755"/>
    <lineage>
        <taxon>unclassified sequences</taxon>
        <taxon>metagenomes</taxon>
        <taxon>ecological metagenomes</taxon>
    </lineage>
</organism>
<reference evidence="2" key="1">
    <citation type="journal article" date="2014" name="Front. Microbiol.">
        <title>High frequency of phylogenetically diverse reductive dehalogenase-homologous genes in deep subseafloor sedimentary metagenomes.</title>
        <authorList>
            <person name="Kawai M."/>
            <person name="Futagami T."/>
            <person name="Toyoda A."/>
            <person name="Takaki Y."/>
            <person name="Nishi S."/>
            <person name="Hori S."/>
            <person name="Arai W."/>
            <person name="Tsubouchi T."/>
            <person name="Morono Y."/>
            <person name="Uchiyama I."/>
            <person name="Ito T."/>
            <person name="Fujiyama A."/>
            <person name="Inagaki F."/>
            <person name="Takami H."/>
        </authorList>
    </citation>
    <scope>NUCLEOTIDE SEQUENCE</scope>
    <source>
        <strain evidence="2">Expedition CK06-06</strain>
    </source>
</reference>
<comment type="caution">
    <text evidence="2">The sequence shown here is derived from an EMBL/GenBank/DDBJ whole genome shotgun (WGS) entry which is preliminary data.</text>
</comment>
<protein>
    <recommendedName>
        <fullName evidence="1">GFO/IDH/MocA-like oxidoreductase domain-containing protein</fullName>
    </recommendedName>
</protein>
<evidence type="ECO:0000313" key="2">
    <source>
        <dbReference type="EMBL" id="GAI02672.1"/>
    </source>
</evidence>
<dbReference type="SUPFAM" id="SSF55347">
    <property type="entry name" value="Glyceraldehyde-3-phosphate dehydrogenase-like, C-terminal domain"/>
    <property type="match status" value="1"/>
</dbReference>